<evidence type="ECO:0000256" key="5">
    <source>
        <dbReference type="ARBA" id="ARBA00022737"/>
    </source>
</evidence>
<evidence type="ECO:0000256" key="1">
    <source>
        <dbReference type="ARBA" id="ARBA00004370"/>
    </source>
</evidence>
<evidence type="ECO:0000256" key="4">
    <source>
        <dbReference type="ARBA" id="ARBA00022729"/>
    </source>
</evidence>
<keyword evidence="4" id="KW-0732">Signal</keyword>
<dbReference type="Proteomes" id="UP000604083">
    <property type="component" value="Unassembled WGS sequence"/>
</dbReference>
<dbReference type="PANTHER" id="PTHR12815:SF47">
    <property type="entry name" value="TRANSLOCATION AND ASSEMBLY MODULE SUBUNIT TAMA"/>
    <property type="match status" value="1"/>
</dbReference>
<comment type="caution">
    <text evidence="10">The sequence shown here is derived from an EMBL/GenBank/DDBJ whole genome shotgun (WGS) entry which is preliminary data.</text>
</comment>
<organism evidence="10 11">
    <name type="scientific">Roseibacillus ishigakijimensis</name>
    <dbReference type="NCBI Taxonomy" id="454146"/>
    <lineage>
        <taxon>Bacteria</taxon>
        <taxon>Pseudomonadati</taxon>
        <taxon>Verrucomicrobiota</taxon>
        <taxon>Verrucomicrobiia</taxon>
        <taxon>Verrucomicrobiales</taxon>
        <taxon>Verrucomicrobiaceae</taxon>
        <taxon>Roseibacillus</taxon>
    </lineage>
</organism>
<evidence type="ECO:0000313" key="10">
    <source>
        <dbReference type="EMBL" id="MBK1834456.1"/>
    </source>
</evidence>
<dbReference type="InterPro" id="IPR034746">
    <property type="entry name" value="POTRA"/>
</dbReference>
<dbReference type="NCBIfam" id="TIGR03303">
    <property type="entry name" value="OM_YaeT"/>
    <property type="match status" value="1"/>
</dbReference>
<dbReference type="InterPro" id="IPR023707">
    <property type="entry name" value="OM_assembly_BamA"/>
</dbReference>
<evidence type="ECO:0000256" key="2">
    <source>
        <dbReference type="ARBA" id="ARBA00022452"/>
    </source>
</evidence>
<reference evidence="10" key="1">
    <citation type="submission" date="2021-01" db="EMBL/GenBank/DDBJ databases">
        <title>Modified the classification status of verrucomicrobia.</title>
        <authorList>
            <person name="Feng X."/>
        </authorList>
    </citation>
    <scope>NUCLEOTIDE SEQUENCE</scope>
    <source>
        <strain evidence="10">KCTC 12986</strain>
    </source>
</reference>
<keyword evidence="3" id="KW-0812">Transmembrane</keyword>
<dbReference type="GO" id="GO:0071709">
    <property type="term" value="P:membrane assembly"/>
    <property type="evidence" value="ECO:0007669"/>
    <property type="project" value="InterPro"/>
</dbReference>
<evidence type="ECO:0000256" key="7">
    <source>
        <dbReference type="ARBA" id="ARBA00023237"/>
    </source>
</evidence>
<protein>
    <recommendedName>
        <fullName evidence="8">Outer membrane protein assembly factor BamA</fullName>
    </recommendedName>
</protein>
<proteinExistence type="predicted"/>
<dbReference type="InterPro" id="IPR010827">
    <property type="entry name" value="BamA/TamA_POTRA"/>
</dbReference>
<dbReference type="Gene3D" id="3.10.20.310">
    <property type="entry name" value="membrane protein fhac"/>
    <property type="match status" value="5"/>
</dbReference>
<dbReference type="Pfam" id="PF01103">
    <property type="entry name" value="Omp85"/>
    <property type="match status" value="1"/>
</dbReference>
<keyword evidence="2" id="KW-1134">Transmembrane beta strand</keyword>
<dbReference type="EMBL" id="JAENIO010000024">
    <property type="protein sequence ID" value="MBK1834456.1"/>
    <property type="molecule type" value="Genomic_DNA"/>
</dbReference>
<dbReference type="InterPro" id="IPR039910">
    <property type="entry name" value="D15-like"/>
</dbReference>
<accession>A0A934RTZ4</accession>
<dbReference type="PIRSF" id="PIRSF006076">
    <property type="entry name" value="OM_assembly_OMP85"/>
    <property type="match status" value="1"/>
</dbReference>
<evidence type="ECO:0000256" key="8">
    <source>
        <dbReference type="NCBIfam" id="TIGR03303"/>
    </source>
</evidence>
<feature type="domain" description="POTRA" evidence="9">
    <location>
        <begin position="262"/>
        <end position="339"/>
    </location>
</feature>
<dbReference type="PANTHER" id="PTHR12815">
    <property type="entry name" value="SORTING AND ASSEMBLY MACHINERY SAMM50 PROTEIN FAMILY MEMBER"/>
    <property type="match status" value="1"/>
</dbReference>
<dbReference type="InterPro" id="IPR000184">
    <property type="entry name" value="Bac_surfAg_D15"/>
</dbReference>
<name>A0A934RTZ4_9BACT</name>
<keyword evidence="6" id="KW-0472">Membrane</keyword>
<dbReference type="GO" id="GO:0009279">
    <property type="term" value="C:cell outer membrane"/>
    <property type="evidence" value="ECO:0007669"/>
    <property type="project" value="UniProtKB-UniRule"/>
</dbReference>
<feature type="domain" description="POTRA" evidence="9">
    <location>
        <begin position="172"/>
        <end position="259"/>
    </location>
</feature>
<comment type="subcellular location">
    <subcellularLocation>
        <location evidence="1">Membrane</location>
    </subcellularLocation>
</comment>
<evidence type="ECO:0000313" key="11">
    <source>
        <dbReference type="Proteomes" id="UP000604083"/>
    </source>
</evidence>
<keyword evidence="7" id="KW-0998">Cell outer membrane</keyword>
<gene>
    <name evidence="10" type="primary">bamA</name>
    <name evidence="10" type="ORF">JIN78_10330</name>
</gene>
<keyword evidence="11" id="KW-1185">Reference proteome</keyword>
<evidence type="ECO:0000259" key="9">
    <source>
        <dbReference type="PROSITE" id="PS51779"/>
    </source>
</evidence>
<dbReference type="Gene3D" id="2.40.160.50">
    <property type="entry name" value="membrane protein fhac: a member of the omp85/tpsb transporter family"/>
    <property type="match status" value="1"/>
</dbReference>
<evidence type="ECO:0000256" key="6">
    <source>
        <dbReference type="ARBA" id="ARBA00023136"/>
    </source>
</evidence>
<keyword evidence="5" id="KW-0677">Repeat</keyword>
<feature type="domain" description="POTRA" evidence="9">
    <location>
        <begin position="342"/>
        <end position="415"/>
    </location>
</feature>
<sequence length="757" mass="84277">MILSPQVRAQDFLEEPEVKVTEVVFRYNGPKSVAESRLRSFTETKVGQNFDAGVVDEDVKRLYESGLVQDVQVLGEEIDGGVKVIFEVVTQGSIDTVGFEGNTVFSDGKLAKEIKMSAGEILSDAKILAARRNLQDYYRGYGYPDVTVTHRLQDEGDGVTALIFLINEGVKSEVRKILFEGNQAFSDVELRREMETKQKGIFSFITKSGRIDNQQLQRDLEAVRGFYQNNGYLRAEIISADRVAVRDERVDLVINVDEGGKYLINQIQFGPMTVFKPEELTPALSLIAGDPYSAKKVNDDRRAIRSYYGSRGYADANVTAEVKDAGAGLVNIIYRVSEGKRFKVGRVNIVGNTKTKDRVIRQEVPMKPGEYFNSVEVETTQKRLENLRYFNGVQVTGESSSRAGYRDLNIAVQEGKTGEVNFGAGFSSIDSIVGYINLEQRNFDIRNPWKFTGGGQRFSAQLKLGSERQDFKVSLVEPWFLGRRLSLGGELYYQNRYFLSPEYDQLNLGGAIFLRKAIGRRSYIRGEYRLENIELDVDSDSSPAFLAEDGEYVRSALGVSYVYDSRDSIVMPRKGHKFDAGVTLGIGGDVETYTFEMAGSKHWGLPLDMIFNLSGSLATVDSYGDGDVPIFDRLFLGGQRDLRGFEYRDLGERDSEGALATDEALGGQTSGYLSAEVTFPIFENVRGAGFFDAGFVNVEAWDFAPEDIYADAGMGLRLDIPGIGPLALDYAIPVVVPGEDDEADKGGQFNFYINYQY</sequence>
<dbReference type="RefSeq" id="WP_377174676.1">
    <property type="nucleotide sequence ID" value="NZ_JBHUJA010000058.1"/>
</dbReference>
<dbReference type="AlphaFoldDB" id="A0A934RTZ4"/>
<dbReference type="PROSITE" id="PS51779">
    <property type="entry name" value="POTRA"/>
    <property type="match status" value="3"/>
</dbReference>
<dbReference type="Pfam" id="PF07244">
    <property type="entry name" value="POTRA"/>
    <property type="match status" value="4"/>
</dbReference>
<evidence type="ECO:0000256" key="3">
    <source>
        <dbReference type="ARBA" id="ARBA00022692"/>
    </source>
</evidence>